<keyword evidence="3" id="KW-1185">Reference proteome</keyword>
<reference evidence="2 3" key="1">
    <citation type="submission" date="2019-04" db="EMBL/GenBank/DDBJ databases">
        <title>Friends and foes A comparative genomics study of 23 Aspergillus species from section Flavi.</title>
        <authorList>
            <consortium name="DOE Joint Genome Institute"/>
            <person name="Kjaerbolling I."/>
            <person name="Vesth T."/>
            <person name="Frisvad J.C."/>
            <person name="Nybo J.L."/>
            <person name="Theobald S."/>
            <person name="Kildgaard S."/>
            <person name="Isbrandt T."/>
            <person name="Kuo A."/>
            <person name="Sato A."/>
            <person name="Lyhne E.K."/>
            <person name="Kogle M.E."/>
            <person name="Wiebenga A."/>
            <person name="Kun R.S."/>
            <person name="Lubbers R.J."/>
            <person name="Makela M.R."/>
            <person name="Barry K."/>
            <person name="Chovatia M."/>
            <person name="Clum A."/>
            <person name="Daum C."/>
            <person name="Haridas S."/>
            <person name="He G."/>
            <person name="LaButti K."/>
            <person name="Lipzen A."/>
            <person name="Mondo S."/>
            <person name="Riley R."/>
            <person name="Salamov A."/>
            <person name="Simmons B.A."/>
            <person name="Magnuson J.K."/>
            <person name="Henrissat B."/>
            <person name="Mortensen U.H."/>
            <person name="Larsen T.O."/>
            <person name="Devries R.P."/>
            <person name="Grigoriev I.V."/>
            <person name="Machida M."/>
            <person name="Baker S.E."/>
            <person name="Andersen M.R."/>
        </authorList>
    </citation>
    <scope>NUCLEOTIDE SEQUENCE [LARGE SCALE GENOMIC DNA]</scope>
    <source>
        <strain evidence="2 3">IBT 18842</strain>
    </source>
</reference>
<name>A0A5N6TFD5_ASPAV</name>
<dbReference type="EMBL" id="ML742390">
    <property type="protein sequence ID" value="KAE8145078.1"/>
    <property type="molecule type" value="Genomic_DNA"/>
</dbReference>
<evidence type="ECO:0000313" key="3">
    <source>
        <dbReference type="Proteomes" id="UP000325780"/>
    </source>
</evidence>
<evidence type="ECO:0000313" key="2">
    <source>
        <dbReference type="EMBL" id="KAE8145078.1"/>
    </source>
</evidence>
<accession>A0A5N6TFD5</accession>
<dbReference type="Proteomes" id="UP000325780">
    <property type="component" value="Unassembled WGS sequence"/>
</dbReference>
<gene>
    <name evidence="2" type="ORF">BDV25DRAFT_165443</name>
</gene>
<organism evidence="2 3">
    <name type="scientific">Aspergillus avenaceus</name>
    <dbReference type="NCBI Taxonomy" id="36643"/>
    <lineage>
        <taxon>Eukaryota</taxon>
        <taxon>Fungi</taxon>
        <taxon>Dikarya</taxon>
        <taxon>Ascomycota</taxon>
        <taxon>Pezizomycotina</taxon>
        <taxon>Eurotiomycetes</taxon>
        <taxon>Eurotiomycetidae</taxon>
        <taxon>Eurotiales</taxon>
        <taxon>Aspergillaceae</taxon>
        <taxon>Aspergillus</taxon>
        <taxon>Aspergillus subgen. Circumdati</taxon>
    </lineage>
</organism>
<proteinExistence type="predicted"/>
<dbReference type="AlphaFoldDB" id="A0A5N6TFD5"/>
<sequence length="57" mass="6138">MIDDRVPSSPCLISEGSDGQTTDHYISPFRSGGVGTTLDHELAFSTRIHKKCSLAAM</sequence>
<protein>
    <submittedName>
        <fullName evidence="2">Uncharacterized protein</fullName>
    </submittedName>
</protein>
<evidence type="ECO:0000256" key="1">
    <source>
        <dbReference type="SAM" id="MobiDB-lite"/>
    </source>
</evidence>
<feature type="region of interest" description="Disordered" evidence="1">
    <location>
        <begin position="1"/>
        <end position="25"/>
    </location>
</feature>